<evidence type="ECO:0000313" key="4">
    <source>
        <dbReference type="EMBL" id="OBG36071.1"/>
    </source>
</evidence>
<feature type="transmembrane region" description="Helical" evidence="2">
    <location>
        <begin position="60"/>
        <end position="83"/>
    </location>
</feature>
<reference evidence="4 5" key="1">
    <citation type="submission" date="2016-06" db="EMBL/GenBank/DDBJ databases">
        <authorList>
            <person name="Sutton G."/>
            <person name="Brinkac L."/>
            <person name="Sanka R."/>
            <person name="Adams M."/>
            <person name="Lau E."/>
            <person name="Sam S."/>
            <person name="Sreng N."/>
            <person name="Him V."/>
            <person name="Kerleguer A."/>
            <person name="Cheng S."/>
        </authorList>
    </citation>
    <scope>NUCLEOTIDE SEQUENCE [LARGE SCALE GENOMIC DNA]</scope>
    <source>
        <strain evidence="4 5">E2978</strain>
    </source>
</reference>
<name>A0ABD6P1J9_9MYCO</name>
<feature type="region of interest" description="Disordered" evidence="1">
    <location>
        <begin position="32"/>
        <end position="53"/>
    </location>
</feature>
<dbReference type="RefSeq" id="WP_068211240.1">
    <property type="nucleotide sequence ID" value="NZ_LZIT01000190.1"/>
</dbReference>
<evidence type="ECO:0000259" key="3">
    <source>
        <dbReference type="Pfam" id="PF10708"/>
    </source>
</evidence>
<keyword evidence="2" id="KW-1133">Transmembrane helix</keyword>
<feature type="domain" description="DUF2510" evidence="3">
    <location>
        <begin position="10"/>
        <end position="39"/>
    </location>
</feature>
<keyword evidence="2" id="KW-0812">Transmembrane</keyword>
<dbReference type="AlphaFoldDB" id="A0ABD6P1J9"/>
<dbReference type="Pfam" id="PF10708">
    <property type="entry name" value="DUF2510"/>
    <property type="match status" value="1"/>
</dbReference>
<evidence type="ECO:0000256" key="2">
    <source>
        <dbReference type="SAM" id="Phobius"/>
    </source>
</evidence>
<comment type="caution">
    <text evidence="4">The sequence shown here is derived from an EMBL/GenBank/DDBJ whole genome shotgun (WGS) entry which is preliminary data.</text>
</comment>
<dbReference type="Proteomes" id="UP000092086">
    <property type="component" value="Unassembled WGS sequence"/>
</dbReference>
<accession>A0ABD6P1J9</accession>
<evidence type="ECO:0000313" key="5">
    <source>
        <dbReference type="Proteomes" id="UP000092086"/>
    </source>
</evidence>
<feature type="compositionally biased region" description="Pro residues" evidence="1">
    <location>
        <begin position="35"/>
        <end position="49"/>
    </location>
</feature>
<organism evidence="4 5">
    <name type="scientific">Mycobacterium alsense</name>
    <dbReference type="NCBI Taxonomy" id="324058"/>
    <lineage>
        <taxon>Bacteria</taxon>
        <taxon>Bacillati</taxon>
        <taxon>Actinomycetota</taxon>
        <taxon>Actinomycetes</taxon>
        <taxon>Mycobacteriales</taxon>
        <taxon>Mycobacteriaceae</taxon>
        <taxon>Mycobacterium</taxon>
    </lineage>
</organism>
<gene>
    <name evidence="4" type="ORF">A5672_01410</name>
</gene>
<dbReference type="EMBL" id="LZIT01000190">
    <property type="protein sequence ID" value="OBG36071.1"/>
    <property type="molecule type" value="Genomic_DNA"/>
</dbReference>
<protein>
    <recommendedName>
        <fullName evidence="3">DUF2510 domain-containing protein</fullName>
    </recommendedName>
</protein>
<evidence type="ECO:0000256" key="1">
    <source>
        <dbReference type="SAM" id="MobiDB-lite"/>
    </source>
</evidence>
<keyword evidence="2" id="KW-0472">Membrane</keyword>
<dbReference type="InterPro" id="IPR018929">
    <property type="entry name" value="DUF2510"/>
</dbReference>
<feature type="region of interest" description="Disordered" evidence="1">
    <location>
        <begin position="90"/>
        <end position="115"/>
    </location>
</feature>
<proteinExistence type="predicted"/>
<sequence length="222" mass="23172">MTNSPGAPDWYPDPTGKPGLMYWDGRQWHADVPAAAPPAEGPPGPPAPAAAPRRRRHTGLVAALFAAVVVLFGIIGITGYLLLKQSHRPQTPAAQPAPAASAPQPAPTSSATPTTLNFTIPSGKICQVTAERVTCQTCIPGHVITNLYTCTDPAPALAVDTQGILDQNPPDMASPPGPRELTSGQTYHVSGWTIVVSGGWTRFINDTTGHGLAIAAQNFDSF</sequence>